<protein>
    <submittedName>
        <fullName evidence="1">Uncharacterized protein</fullName>
    </submittedName>
</protein>
<evidence type="ECO:0000313" key="2">
    <source>
        <dbReference type="Proteomes" id="UP000215914"/>
    </source>
</evidence>
<dbReference type="EMBL" id="MNCJ02000331">
    <property type="protein sequence ID" value="KAF5761385.1"/>
    <property type="molecule type" value="Genomic_DNA"/>
</dbReference>
<reference evidence="1" key="2">
    <citation type="submission" date="2020-06" db="EMBL/GenBank/DDBJ databases">
        <title>Helianthus annuus Genome sequencing and assembly Release 2.</title>
        <authorList>
            <person name="Gouzy J."/>
            <person name="Langlade N."/>
            <person name="Munos S."/>
        </authorList>
    </citation>
    <scope>NUCLEOTIDE SEQUENCE</scope>
    <source>
        <tissue evidence="1">Leaves</tissue>
    </source>
</reference>
<organism evidence="1 2">
    <name type="scientific">Helianthus annuus</name>
    <name type="common">Common sunflower</name>
    <dbReference type="NCBI Taxonomy" id="4232"/>
    <lineage>
        <taxon>Eukaryota</taxon>
        <taxon>Viridiplantae</taxon>
        <taxon>Streptophyta</taxon>
        <taxon>Embryophyta</taxon>
        <taxon>Tracheophyta</taxon>
        <taxon>Spermatophyta</taxon>
        <taxon>Magnoliopsida</taxon>
        <taxon>eudicotyledons</taxon>
        <taxon>Gunneridae</taxon>
        <taxon>Pentapetalae</taxon>
        <taxon>asterids</taxon>
        <taxon>campanulids</taxon>
        <taxon>Asterales</taxon>
        <taxon>Asteraceae</taxon>
        <taxon>Asteroideae</taxon>
        <taxon>Heliantheae alliance</taxon>
        <taxon>Heliantheae</taxon>
        <taxon>Helianthus</taxon>
    </lineage>
</organism>
<name>A0A9K3DTN3_HELAN</name>
<keyword evidence="2" id="KW-1185">Reference proteome</keyword>
<comment type="caution">
    <text evidence="1">The sequence shown here is derived from an EMBL/GenBank/DDBJ whole genome shotgun (WGS) entry which is preliminary data.</text>
</comment>
<proteinExistence type="predicted"/>
<reference evidence="1" key="1">
    <citation type="journal article" date="2017" name="Nature">
        <title>The sunflower genome provides insights into oil metabolism, flowering and Asterid evolution.</title>
        <authorList>
            <person name="Badouin H."/>
            <person name="Gouzy J."/>
            <person name="Grassa C.J."/>
            <person name="Murat F."/>
            <person name="Staton S.E."/>
            <person name="Cottret L."/>
            <person name="Lelandais-Briere C."/>
            <person name="Owens G.L."/>
            <person name="Carrere S."/>
            <person name="Mayjonade B."/>
            <person name="Legrand L."/>
            <person name="Gill N."/>
            <person name="Kane N.C."/>
            <person name="Bowers J.E."/>
            <person name="Hubner S."/>
            <person name="Bellec A."/>
            <person name="Berard A."/>
            <person name="Berges H."/>
            <person name="Blanchet N."/>
            <person name="Boniface M.C."/>
            <person name="Brunel D."/>
            <person name="Catrice O."/>
            <person name="Chaidir N."/>
            <person name="Claudel C."/>
            <person name="Donnadieu C."/>
            <person name="Faraut T."/>
            <person name="Fievet G."/>
            <person name="Helmstetter N."/>
            <person name="King M."/>
            <person name="Knapp S.J."/>
            <person name="Lai Z."/>
            <person name="Le Paslier M.C."/>
            <person name="Lippi Y."/>
            <person name="Lorenzon L."/>
            <person name="Mandel J.R."/>
            <person name="Marage G."/>
            <person name="Marchand G."/>
            <person name="Marquand E."/>
            <person name="Bret-Mestries E."/>
            <person name="Morien E."/>
            <person name="Nambeesan S."/>
            <person name="Nguyen T."/>
            <person name="Pegot-Espagnet P."/>
            <person name="Pouilly N."/>
            <person name="Raftis F."/>
            <person name="Sallet E."/>
            <person name="Schiex T."/>
            <person name="Thomas J."/>
            <person name="Vandecasteele C."/>
            <person name="Vares D."/>
            <person name="Vear F."/>
            <person name="Vautrin S."/>
            <person name="Crespi M."/>
            <person name="Mangin B."/>
            <person name="Burke J.M."/>
            <person name="Salse J."/>
            <person name="Munos S."/>
            <person name="Vincourt P."/>
            <person name="Rieseberg L.H."/>
            <person name="Langlade N.B."/>
        </authorList>
    </citation>
    <scope>NUCLEOTIDE SEQUENCE</scope>
    <source>
        <tissue evidence="1">Leaves</tissue>
    </source>
</reference>
<sequence length="60" mass="7135">MILVIQYFVESFFNQVKLDFEFFTSIVFQSWFHILKNRVIFSLNDITVILLMGCVVHCSN</sequence>
<accession>A0A9K3DTN3</accession>
<gene>
    <name evidence="1" type="ORF">HanXRQr2_Chr16g0764511</name>
</gene>
<evidence type="ECO:0000313" key="1">
    <source>
        <dbReference type="EMBL" id="KAF5761385.1"/>
    </source>
</evidence>
<dbReference type="Gramene" id="mRNA:HanXRQr2_Chr16g0764511">
    <property type="protein sequence ID" value="CDS:HanXRQr2_Chr16g0764511.1"/>
    <property type="gene ID" value="HanXRQr2_Chr16g0764511"/>
</dbReference>
<dbReference type="AlphaFoldDB" id="A0A9K3DTN3"/>
<dbReference type="Proteomes" id="UP000215914">
    <property type="component" value="Unassembled WGS sequence"/>
</dbReference>